<feature type="domain" description="3'-5' exoribonuclease Rv2179c-like" evidence="1">
    <location>
        <begin position="18"/>
        <end position="191"/>
    </location>
</feature>
<protein>
    <submittedName>
        <fullName evidence="2">Putative metallopeptidase</fullName>
    </submittedName>
</protein>
<name>A0A4Y5P1H7_9CAUD</name>
<evidence type="ECO:0000313" key="2">
    <source>
        <dbReference type="EMBL" id="QCW23806.1"/>
    </source>
</evidence>
<dbReference type="EMBL" id="MK770119">
    <property type="protein sequence ID" value="QCW23806.1"/>
    <property type="molecule type" value="Genomic_DNA"/>
</dbReference>
<proteinExistence type="predicted"/>
<keyword evidence="3" id="KW-1185">Reference proteome</keyword>
<sequence length="244" mass="27350">MLDFYKQENIMSELHAEFVMCDIETLGTPRECGTTFIAMPNAAFVAWQGFDVNPHVYYAQFNVQDQLNAGAKVNARTVAFWLNEALRGNHAADLIVNALDEVDTESTTQFYAPLKVSEGFKESDSTVYDLLQEILSNYGNVPHYGNGPDFDQIIYSTVVANVSKDTPEIWGFSQTSSARTLKELYRDAGENYQGLANESFEYAERVMKDTGYLEVGHTASKHNPVFDALAEAFVVASIKQYFLK</sequence>
<evidence type="ECO:0000259" key="1">
    <source>
        <dbReference type="Pfam" id="PF16473"/>
    </source>
</evidence>
<gene>
    <name evidence="2" type="ORF">AAS21_gp068</name>
</gene>
<dbReference type="Proteomes" id="UP000308921">
    <property type="component" value="Segment"/>
</dbReference>
<accession>A0A4Y5P1H7</accession>
<reference evidence="2 3" key="1">
    <citation type="submission" date="2019-04" db="EMBL/GenBank/DDBJ databases">
        <title>Complete genome sequence of Pantoea bacteriophage vB_PagS_AAS21.</title>
        <authorList>
            <person name="Truncaite L."/>
            <person name="Simoliuniene M."/>
            <person name="Zajanckauskaite A."/>
            <person name="Meskys R."/>
            <person name="Simoliunas E."/>
        </authorList>
    </citation>
    <scope>NUCLEOTIDE SEQUENCE [LARGE SCALE GENOMIC DNA]</scope>
</reference>
<dbReference type="InterPro" id="IPR033390">
    <property type="entry name" value="Rv2179c-like"/>
</dbReference>
<evidence type="ECO:0000313" key="3">
    <source>
        <dbReference type="Proteomes" id="UP000308921"/>
    </source>
</evidence>
<dbReference type="Pfam" id="PF16473">
    <property type="entry name" value="Rv2179c-like"/>
    <property type="match status" value="1"/>
</dbReference>
<organism evidence="2 3">
    <name type="scientific">Pantoea phage vB_PagS_AAS21</name>
    <dbReference type="NCBI Taxonomy" id="2575261"/>
    <lineage>
        <taxon>Viruses</taxon>
        <taxon>Duplodnaviria</taxon>
        <taxon>Heunggongvirae</taxon>
        <taxon>Uroviricota</taxon>
        <taxon>Caudoviricetes</taxon>
        <taxon>Demerecviridae</taxon>
        <taxon>Keyvirus</taxon>
        <taxon>Keyvirus AAS21</taxon>
    </lineage>
</organism>